<feature type="region of interest" description="Disordered" evidence="1">
    <location>
        <begin position="226"/>
        <end position="428"/>
    </location>
</feature>
<feature type="compositionally biased region" description="Basic and acidic residues" evidence="1">
    <location>
        <begin position="381"/>
        <end position="428"/>
    </location>
</feature>
<feature type="compositionally biased region" description="Low complexity" evidence="1">
    <location>
        <begin position="182"/>
        <end position="193"/>
    </location>
</feature>
<protein>
    <submittedName>
        <fullName evidence="2">Uncharacterized protein</fullName>
    </submittedName>
</protein>
<dbReference type="STRING" id="104421.E2B1B5"/>
<feature type="compositionally biased region" description="Basic and acidic residues" evidence="1">
    <location>
        <begin position="804"/>
        <end position="815"/>
    </location>
</feature>
<feature type="compositionally biased region" description="Basic and acidic residues" evidence="1">
    <location>
        <begin position="676"/>
        <end position="713"/>
    </location>
</feature>
<feature type="region of interest" description="Disordered" evidence="1">
    <location>
        <begin position="639"/>
        <end position="713"/>
    </location>
</feature>
<evidence type="ECO:0000256" key="1">
    <source>
        <dbReference type="SAM" id="MobiDB-lite"/>
    </source>
</evidence>
<feature type="compositionally biased region" description="Basic and acidic residues" evidence="1">
    <location>
        <begin position="165"/>
        <end position="180"/>
    </location>
</feature>
<feature type="region of interest" description="Disordered" evidence="1">
    <location>
        <begin position="832"/>
        <end position="873"/>
    </location>
</feature>
<feature type="compositionally biased region" description="Basic and acidic residues" evidence="1">
    <location>
        <begin position="355"/>
        <end position="368"/>
    </location>
</feature>
<organism evidence="3">
    <name type="scientific">Camponotus floridanus</name>
    <name type="common">Florida carpenter ant</name>
    <dbReference type="NCBI Taxonomy" id="104421"/>
    <lineage>
        <taxon>Eukaryota</taxon>
        <taxon>Metazoa</taxon>
        <taxon>Ecdysozoa</taxon>
        <taxon>Arthropoda</taxon>
        <taxon>Hexapoda</taxon>
        <taxon>Insecta</taxon>
        <taxon>Pterygota</taxon>
        <taxon>Neoptera</taxon>
        <taxon>Endopterygota</taxon>
        <taxon>Hymenoptera</taxon>
        <taxon>Apocrita</taxon>
        <taxon>Aculeata</taxon>
        <taxon>Formicoidea</taxon>
        <taxon>Formicidae</taxon>
        <taxon>Formicinae</taxon>
        <taxon>Camponotus</taxon>
    </lineage>
</organism>
<feature type="compositionally biased region" description="Basic and acidic residues" evidence="1">
    <location>
        <begin position="226"/>
        <end position="264"/>
    </location>
</feature>
<feature type="compositionally biased region" description="Basic and acidic residues" evidence="1">
    <location>
        <begin position="122"/>
        <end position="136"/>
    </location>
</feature>
<evidence type="ECO:0000313" key="2">
    <source>
        <dbReference type="EMBL" id="EFN60515.1"/>
    </source>
</evidence>
<gene>
    <name evidence="2" type="ORF">EAG_12474</name>
</gene>
<keyword evidence="3" id="KW-1185">Reference proteome</keyword>
<feature type="region of interest" description="Disordered" evidence="1">
    <location>
        <begin position="777"/>
        <end position="819"/>
    </location>
</feature>
<feature type="compositionally biased region" description="Basic and acidic residues" evidence="1">
    <location>
        <begin position="53"/>
        <end position="67"/>
    </location>
</feature>
<feature type="compositionally biased region" description="Basic and acidic residues" evidence="1">
    <location>
        <begin position="21"/>
        <end position="44"/>
    </location>
</feature>
<feature type="region of interest" description="Disordered" evidence="1">
    <location>
        <begin position="1"/>
        <end position="69"/>
    </location>
</feature>
<feature type="compositionally biased region" description="Basic and acidic residues" evidence="1">
    <location>
        <begin position="777"/>
        <end position="796"/>
    </location>
</feature>
<dbReference type="Proteomes" id="UP000000311">
    <property type="component" value="Unassembled WGS sequence"/>
</dbReference>
<dbReference type="EMBL" id="GL444841">
    <property type="protein sequence ID" value="EFN60515.1"/>
    <property type="molecule type" value="Genomic_DNA"/>
</dbReference>
<feature type="region of interest" description="Disordered" evidence="1">
    <location>
        <begin position="85"/>
        <end position="200"/>
    </location>
</feature>
<dbReference type="InParanoid" id="E2B1B5"/>
<feature type="compositionally biased region" description="Acidic residues" evidence="1">
    <location>
        <begin position="836"/>
        <end position="846"/>
    </location>
</feature>
<reference evidence="2 3" key="1">
    <citation type="journal article" date="2010" name="Science">
        <title>Genomic comparison of the ants Camponotus floridanus and Harpegnathos saltator.</title>
        <authorList>
            <person name="Bonasio R."/>
            <person name="Zhang G."/>
            <person name="Ye C."/>
            <person name="Mutti N.S."/>
            <person name="Fang X."/>
            <person name="Qin N."/>
            <person name="Donahue G."/>
            <person name="Yang P."/>
            <person name="Li Q."/>
            <person name="Li C."/>
            <person name="Zhang P."/>
            <person name="Huang Z."/>
            <person name="Berger S.L."/>
            <person name="Reinberg D."/>
            <person name="Wang J."/>
            <person name="Liebig J."/>
        </authorList>
    </citation>
    <scope>NUCLEOTIDE SEQUENCE [LARGE SCALE GENOMIC DNA]</scope>
    <source>
        <strain evidence="3">C129</strain>
    </source>
</reference>
<evidence type="ECO:0000313" key="3">
    <source>
        <dbReference type="Proteomes" id="UP000000311"/>
    </source>
</evidence>
<name>E2B1B5_CAMFO</name>
<accession>E2B1B5</accession>
<proteinExistence type="predicted"/>
<dbReference type="AlphaFoldDB" id="E2B1B5"/>
<feature type="compositionally biased region" description="Basic and acidic residues" evidence="1">
    <location>
        <begin position="143"/>
        <end position="153"/>
    </location>
</feature>
<feature type="compositionally biased region" description="Basic and acidic residues" evidence="1">
    <location>
        <begin position="271"/>
        <end position="343"/>
    </location>
</feature>
<feature type="compositionally biased region" description="Basic and acidic residues" evidence="1">
    <location>
        <begin position="85"/>
        <end position="100"/>
    </location>
</feature>
<dbReference type="OMA" id="VRIQKYD"/>
<dbReference type="OrthoDB" id="274660at2759"/>
<sequence>MTSRLRGPSAMKDTPRTASLAKDHFHQNEPEAHFGRSHKNDGRGNRYHFGMSKQHDSKPERNGREEVVDSNVDLLYKKSKEHFGSWSIKDDTRRSRRQDLEDTQLTNGKFRRDSSEPVSAKFLDKTQDRLEYRDEGYVGSLPRENRQRGESERALNGSHRSRRKEYREESVESKNREKTSRISRNNDSNNDTTQPVDERDILLKEIESLATDGSQSPDRRIQAMIERLKSREENKLRSRREQRSEVSPDKEAYDRAKSGNRNDLRSPIIDHSLDNRSNDRNRKLKDDREDERRSSEYKLHGKSDREEDSGRRDRSTDRRSKSTEGQNEDREPRGDDTFRKRSDTYNTDKNYRRKLKEDEEARSRDSSKRRSYTYEGSPEDFDVRIQKYDRALLEPRRDLDRSSPRRNSPRESHLIRKESLKEFDREPVVKKNSFKTESRRAISKECGESSLIRKTSFKDQDNDIYKNHVSHNQHDTSVRYFGKDQEDLSHKNSFKDKNMDTSKKDIYKVQELDKTFLKNQHDNTERKISPKEHISGVSRIILRNFDDDSNRNNSFKNTSEDSERKNVYKEKSVEFGKISYKDRECENDSERKKHSFKDDAGKLEQASYHGYENNIDRKTANDRYIEFGKVSFQTQDDKLRASNSCSKDEDNEAVVRTNSFKERDASSKRRASLKNKSREALERKSDRYSKPLTPAKKDDPEEGKELKHFSPKSWHESNRMFSARYLRNHSKLRSTPEGRLDADISPERGFSNLQNMRANAIEASVNDPEEDCLEIRDKIDSGDDGSHQVSSSRDRNGTTIIRIRSSEDPGEAVERVRRRRRPVQEVCVARRRRYDDEDSDEDEEEENRWRRSRRDGGILPGRDDGDASSTTPSRTIWNYREGVWHFHESVAFDRSFMVQRREAIFINRWRR</sequence>